<feature type="chain" id="PRO_5034456243" evidence="3">
    <location>
        <begin position="22"/>
        <end position="927"/>
    </location>
</feature>
<dbReference type="KEGG" id="ole:K0B96_00140"/>
<reference evidence="5" key="1">
    <citation type="submission" date="2021-08" db="EMBL/GenBank/DDBJ databases">
        <title>Genome of a novel bacterium of the phylum Verrucomicrobia, Oleiharenicola sp. KSB-15.</title>
        <authorList>
            <person name="Chung J.-H."/>
            <person name="Ahn J.-H."/>
            <person name="Yoon Y."/>
            <person name="Kim D.-Y."/>
            <person name="An S.-H."/>
            <person name="Park I."/>
            <person name="Yeon J."/>
        </authorList>
    </citation>
    <scope>NUCLEOTIDE SEQUENCE</scope>
    <source>
        <strain evidence="5">KSB-15</strain>
    </source>
</reference>
<dbReference type="SUPFAM" id="SSF48726">
    <property type="entry name" value="Immunoglobulin"/>
    <property type="match status" value="1"/>
</dbReference>
<evidence type="ECO:0000256" key="1">
    <source>
        <dbReference type="ARBA" id="ARBA00022729"/>
    </source>
</evidence>
<dbReference type="Pfam" id="PF05345">
    <property type="entry name" value="He_PIG"/>
    <property type="match status" value="2"/>
</dbReference>
<evidence type="ECO:0000313" key="5">
    <source>
        <dbReference type="EMBL" id="QYM79059.1"/>
    </source>
</evidence>
<dbReference type="InterPro" id="IPR050958">
    <property type="entry name" value="Cell_Adh-Cytoskel_Orgn"/>
</dbReference>
<organism evidence="5 6">
    <name type="scientific">Horticoccus luteus</name>
    <dbReference type="NCBI Taxonomy" id="2862869"/>
    <lineage>
        <taxon>Bacteria</taxon>
        <taxon>Pseudomonadati</taxon>
        <taxon>Verrucomicrobiota</taxon>
        <taxon>Opitutia</taxon>
        <taxon>Opitutales</taxon>
        <taxon>Opitutaceae</taxon>
        <taxon>Horticoccus</taxon>
    </lineage>
</organism>
<dbReference type="Gene3D" id="2.60.40.10">
    <property type="entry name" value="Immunoglobulins"/>
    <property type="match status" value="3"/>
</dbReference>
<dbReference type="SMART" id="SM00409">
    <property type="entry name" value="IG"/>
    <property type="match status" value="1"/>
</dbReference>
<dbReference type="Proteomes" id="UP000825051">
    <property type="component" value="Chromosome"/>
</dbReference>
<dbReference type="EMBL" id="CP080507">
    <property type="protein sequence ID" value="QYM79059.1"/>
    <property type="molecule type" value="Genomic_DNA"/>
</dbReference>
<evidence type="ECO:0000256" key="2">
    <source>
        <dbReference type="ARBA" id="ARBA00023157"/>
    </source>
</evidence>
<proteinExistence type="predicted"/>
<dbReference type="PANTHER" id="PTHR45080">
    <property type="entry name" value="CONTACTIN 5"/>
    <property type="match status" value="1"/>
</dbReference>
<keyword evidence="2" id="KW-1015">Disulfide bond</keyword>
<dbReference type="InterPro" id="IPR007110">
    <property type="entry name" value="Ig-like_dom"/>
</dbReference>
<dbReference type="AlphaFoldDB" id="A0A8F9XLI2"/>
<dbReference type="GO" id="GO:0050808">
    <property type="term" value="P:synapse organization"/>
    <property type="evidence" value="ECO:0007669"/>
    <property type="project" value="TreeGrafter"/>
</dbReference>
<keyword evidence="6" id="KW-1185">Reference proteome</keyword>
<dbReference type="InterPro" id="IPR013783">
    <property type="entry name" value="Ig-like_fold"/>
</dbReference>
<dbReference type="SUPFAM" id="SSF49313">
    <property type="entry name" value="Cadherin-like"/>
    <property type="match status" value="2"/>
</dbReference>
<name>A0A8F9XLI2_9BACT</name>
<dbReference type="PANTHER" id="PTHR45080:SF8">
    <property type="entry name" value="IG-LIKE DOMAIN-CONTAINING PROTEIN"/>
    <property type="match status" value="1"/>
</dbReference>
<dbReference type="InterPro" id="IPR036179">
    <property type="entry name" value="Ig-like_dom_sf"/>
</dbReference>
<gene>
    <name evidence="5" type="ORF">K0B96_00140</name>
</gene>
<dbReference type="InterPro" id="IPR003599">
    <property type="entry name" value="Ig_sub"/>
</dbReference>
<dbReference type="GO" id="GO:0007156">
    <property type="term" value="P:homophilic cell adhesion via plasma membrane adhesion molecules"/>
    <property type="evidence" value="ECO:0007669"/>
    <property type="project" value="TreeGrafter"/>
</dbReference>
<evidence type="ECO:0000259" key="4">
    <source>
        <dbReference type="PROSITE" id="PS50835"/>
    </source>
</evidence>
<evidence type="ECO:0000256" key="3">
    <source>
        <dbReference type="SAM" id="SignalP"/>
    </source>
</evidence>
<dbReference type="PROSITE" id="PS50835">
    <property type="entry name" value="IG_LIKE"/>
    <property type="match status" value="1"/>
</dbReference>
<dbReference type="InterPro" id="IPR015919">
    <property type="entry name" value="Cadherin-like_sf"/>
</dbReference>
<accession>A0A8F9XLI2</accession>
<feature type="signal peptide" evidence="3">
    <location>
        <begin position="1"/>
        <end position="21"/>
    </location>
</feature>
<sequence length="927" mass="92178">MKFSTIVLAALAGFSAVTARANNMASIAIAPSTGAVTLTPRWAIGGNLAGFHAMAQDLSLGGGANQFYSIKSTAIPAGGDIAAFTHYIAASGAATNHADIGSKLTPDSYSALTSADPDIGYGSVNFYLIHHKVSGDYFTVIVPSSGTASAVTDLKPMSGPGGPATLGASGYFGLTYAASNLGYGLNRFYYLRTDSVTGFATFGVLDPALLGTSADKFDLGAPGYNALTFTGSDVGYGVDKMYYQRLDPITGFTIMGTLDPLTGRTADIANLGSVYSTLDFVPGDLGFGSGDFYATGAINPTWQSVSFAAIADRLISAGSFTVQPSTSSTLPIALTVVPGSIGAASISGPVAGVFTITPTAPGLITLQATQAGQLAPIAYEFNMLRQSFTITGAAILAITTQPTSQSAVTGTTANFSVTASGTTAVTYQWRKAGANITANTSATTATLALTNVQATDAASYDVVVSNQSGSIISNAVTLTVDSPAPVISNNPLTAAGTVGTPFSFTITASGSPTSYTAAPLPAGMSIAAATGVITGSPTAAGTTNVLLGATNAIGTGHATLTITVAAAGVAPIITSATTAAGEVGTSFVTYFIAATGLPTSYSATGLPAGLTLDHLTGAINGTPTVAGTAVVTLQATNSVGTGTAVLTMVIDAGASSRIVNFSARAISGPGAQTLIVGVVVAGGAKHVLLRGVGPALAAYGVTNTLADPMLALYDASGVVASNDDWQINLNGLPNGPLIASTALELGAFPLPNGSKDSALLATLTAGVHTTSMVRPNSTTGVALTEIYDTDTALGSRLVNVSARMNVGLGEGSLIAGLVIAGNAPKTVLFRSVGPTLSTFGVAGVLADPMIAVYANNVLVASNDNWDAGGLGVAQIIATSAQVGAFPLAAGSKDAVLLLTLAPGSYTVQVTGVAGTTGVALVEVYDAQ</sequence>
<keyword evidence="1 3" id="KW-0732">Signal</keyword>
<feature type="domain" description="Ig-like" evidence="4">
    <location>
        <begin position="396"/>
        <end position="479"/>
    </location>
</feature>
<evidence type="ECO:0000313" key="6">
    <source>
        <dbReference type="Proteomes" id="UP000825051"/>
    </source>
</evidence>
<dbReference type="Pfam" id="PF13927">
    <property type="entry name" value="Ig_3"/>
    <property type="match status" value="1"/>
</dbReference>
<dbReference type="RefSeq" id="WP_220162404.1">
    <property type="nucleotide sequence ID" value="NZ_CP080507.1"/>
</dbReference>
<dbReference type="GO" id="GO:0005509">
    <property type="term" value="F:calcium ion binding"/>
    <property type="evidence" value="ECO:0007669"/>
    <property type="project" value="InterPro"/>
</dbReference>
<dbReference type="GO" id="GO:0005886">
    <property type="term" value="C:plasma membrane"/>
    <property type="evidence" value="ECO:0007669"/>
    <property type="project" value="TreeGrafter"/>
</dbReference>
<protein>
    <submittedName>
        <fullName evidence="5">Ig domain-containing protein</fullName>
    </submittedName>
</protein>